<dbReference type="AlphaFoldDB" id="V6J667"/>
<gene>
    <name evidence="2" type="ORF">P343_08690</name>
</gene>
<name>V6J667_9BACL</name>
<evidence type="ECO:0000313" key="3">
    <source>
        <dbReference type="Proteomes" id="UP000018296"/>
    </source>
</evidence>
<keyword evidence="1" id="KW-0472">Membrane</keyword>
<protein>
    <submittedName>
        <fullName evidence="2">Uncharacterized protein</fullName>
    </submittedName>
</protein>
<reference evidence="2 3" key="1">
    <citation type="journal article" date="2013" name="Genome Announc.">
        <title>Genome Sequence of Sporolactobacillus laevolacticus DSM442, an Efficient Polymer-Grade D-Lactate Producer from Agricultural Waste Cottonseed as a Nitrogen Source.</title>
        <authorList>
            <person name="Wang H."/>
            <person name="Wang L."/>
            <person name="Ju J."/>
            <person name="Yu B."/>
            <person name="Ma Y."/>
        </authorList>
    </citation>
    <scope>NUCLEOTIDE SEQUENCE [LARGE SCALE GENOMIC DNA]</scope>
    <source>
        <strain evidence="2 3">DSM 442</strain>
    </source>
</reference>
<dbReference type="EMBL" id="AWTC01000006">
    <property type="protein sequence ID" value="EST12264.1"/>
    <property type="molecule type" value="Genomic_DNA"/>
</dbReference>
<accession>V6J667</accession>
<evidence type="ECO:0000256" key="1">
    <source>
        <dbReference type="SAM" id="Phobius"/>
    </source>
</evidence>
<feature type="transmembrane region" description="Helical" evidence="1">
    <location>
        <begin position="15"/>
        <end position="37"/>
    </location>
</feature>
<keyword evidence="3" id="KW-1185">Reference proteome</keyword>
<dbReference type="Proteomes" id="UP000018296">
    <property type="component" value="Unassembled WGS sequence"/>
</dbReference>
<keyword evidence="1" id="KW-1133">Transmembrane helix</keyword>
<sequence>MKKINNLDHFIGSNYLSLFIYMLINNAGLKACIVNIIQFYQNSWKN</sequence>
<comment type="caution">
    <text evidence="2">The sequence shown here is derived from an EMBL/GenBank/DDBJ whole genome shotgun (WGS) entry which is preliminary data.</text>
</comment>
<proteinExistence type="predicted"/>
<dbReference type="STRING" id="1395513.P343_08690"/>
<keyword evidence="1" id="KW-0812">Transmembrane</keyword>
<organism evidence="2 3">
    <name type="scientific">Sporolactobacillus laevolacticus DSM 442</name>
    <dbReference type="NCBI Taxonomy" id="1395513"/>
    <lineage>
        <taxon>Bacteria</taxon>
        <taxon>Bacillati</taxon>
        <taxon>Bacillota</taxon>
        <taxon>Bacilli</taxon>
        <taxon>Bacillales</taxon>
        <taxon>Sporolactobacillaceae</taxon>
        <taxon>Sporolactobacillus</taxon>
    </lineage>
</organism>
<evidence type="ECO:0000313" key="2">
    <source>
        <dbReference type="EMBL" id="EST12264.1"/>
    </source>
</evidence>